<dbReference type="Proteomes" id="UP001338125">
    <property type="component" value="Unassembled WGS sequence"/>
</dbReference>
<organism evidence="1 2">
    <name type="scientific">Cladobotryum mycophilum</name>
    <dbReference type="NCBI Taxonomy" id="491253"/>
    <lineage>
        <taxon>Eukaryota</taxon>
        <taxon>Fungi</taxon>
        <taxon>Dikarya</taxon>
        <taxon>Ascomycota</taxon>
        <taxon>Pezizomycotina</taxon>
        <taxon>Sordariomycetes</taxon>
        <taxon>Hypocreomycetidae</taxon>
        <taxon>Hypocreales</taxon>
        <taxon>Hypocreaceae</taxon>
        <taxon>Cladobotryum</taxon>
    </lineage>
</organism>
<name>A0ABR0SXY0_9HYPO</name>
<comment type="caution">
    <text evidence="1">The sequence shown here is derived from an EMBL/GenBank/DDBJ whole genome shotgun (WGS) entry which is preliminary data.</text>
</comment>
<evidence type="ECO:0000313" key="1">
    <source>
        <dbReference type="EMBL" id="KAK5997013.1"/>
    </source>
</evidence>
<reference evidence="1 2" key="1">
    <citation type="submission" date="2024-01" db="EMBL/GenBank/DDBJ databases">
        <title>Complete genome of Cladobotryum mycophilum ATHUM6906.</title>
        <authorList>
            <person name="Christinaki A.C."/>
            <person name="Myridakis A.I."/>
            <person name="Kouvelis V.N."/>
        </authorList>
    </citation>
    <scope>NUCLEOTIDE SEQUENCE [LARGE SCALE GENOMIC DNA]</scope>
    <source>
        <strain evidence="1 2">ATHUM6906</strain>
    </source>
</reference>
<proteinExistence type="predicted"/>
<keyword evidence="2" id="KW-1185">Reference proteome</keyword>
<protein>
    <submittedName>
        <fullName evidence="1">Uncharacterized protein</fullName>
    </submittedName>
</protein>
<dbReference type="EMBL" id="JAVFKD010000002">
    <property type="protein sequence ID" value="KAK5997013.1"/>
    <property type="molecule type" value="Genomic_DNA"/>
</dbReference>
<sequence length="265" mass="30122">MEATRLSGQIKNITCEHKSHRPHNLAKIASFGAVFPHCSIIPGAISPIFPIFNFIKITWELPLLDLKPRQLPTLDAMREELRELPESVLLSHKLCRHVSLSDMGLTAALESNDCGCFFRSAASPKQIKWCVFRSTPISCKKHGFHCPECDTIYEWRRKGNRIFLKFTYDWASKTPTGPPWLNFLDDDSWNSLFDEETRHFALNNGGSHPDSGLVFVRGKPLPAEYWKLKKSPARCFIAPSHYGFPHKWALDEIASAASNSSIKQR</sequence>
<evidence type="ECO:0000313" key="2">
    <source>
        <dbReference type="Proteomes" id="UP001338125"/>
    </source>
</evidence>
<accession>A0ABR0SXY0</accession>
<gene>
    <name evidence="1" type="ORF">PT974_02362</name>
</gene>